<evidence type="ECO:0000256" key="7">
    <source>
        <dbReference type="ARBA" id="ARBA00031027"/>
    </source>
</evidence>
<keyword evidence="4 9" id="KW-0812">Transmembrane</keyword>
<dbReference type="PANTHER" id="PTHR42829:SF2">
    <property type="entry name" value="NADH-UBIQUINONE OXIDOREDUCTASE CHAIN 5"/>
    <property type="match status" value="1"/>
</dbReference>
<dbReference type="AlphaFoldDB" id="A0A1S5RSB6"/>
<evidence type="ECO:0000256" key="5">
    <source>
        <dbReference type="ARBA" id="ARBA00022989"/>
    </source>
</evidence>
<feature type="transmembrane region" description="Helical" evidence="9">
    <location>
        <begin position="239"/>
        <end position="257"/>
    </location>
</feature>
<protein>
    <recommendedName>
        <fullName evidence="3">NADH:ubiquinone reductase (H(+)-translocating)</fullName>
        <ecNumber evidence="3">7.1.1.2</ecNumber>
    </recommendedName>
    <alternativeName>
        <fullName evidence="7">NADH dehydrogenase subunit 5</fullName>
    </alternativeName>
</protein>
<evidence type="ECO:0000256" key="8">
    <source>
        <dbReference type="ARBA" id="ARBA00049551"/>
    </source>
</evidence>
<evidence type="ECO:0000256" key="4">
    <source>
        <dbReference type="ARBA" id="ARBA00022692"/>
    </source>
</evidence>
<feature type="transmembrane region" description="Helical" evidence="9">
    <location>
        <begin position="447"/>
        <end position="465"/>
    </location>
</feature>
<evidence type="ECO:0000313" key="11">
    <source>
        <dbReference type="EMBL" id="AOS49773.1"/>
    </source>
</evidence>
<keyword evidence="6 9" id="KW-0472">Membrane</keyword>
<sequence length="553" mass="62863">MKMNSMAMLTLSSTVAAAVMFYKTIKKASTVWLEWKIMDTEFNSMNLAILLDWKAMVFVWTVMLISSSIIIYSKFYMPSQTKTTFTKLIMAFVASMILLILSPNLITMVMGWEGLGMSSFILIMFFMNKTSLMSSMYTMMMNRLGDITLMIGIMLVMNVNSWSFTSAMVKSSLVAALTFVSISLFSKSAQIPFSSWLTEAMAAPTPVSALVHSSTLVTAGVYVMIRMELSMKIMNMNKLVFTIAIMTLMMASMNAIMELDIKKLVALSTLSQLSTMFMAISINMYKMALFHMLMHATFKALIFICSSSMISLSNTQDLRKMSSSTKTSTTTSTMINIASLTLCGLMFSSAFYSKELIMEMMLIKNTNYICTVMFMMCMGVTMFYSLKMIMITSIFKTWVKMKMVNEDMNQKTSKLLIMIPSTISGNKMNWLININSDIPYMNLSEKVMPLMAMMITTLTMMNMFYTKNLNHNSMTKMAINLMWFMKNTSIYYKFYVFNMMFLTQKITEKGNLSNIATKIKTIAMENQAKKLIFNQSSFKNTMTISIMVILVLI</sequence>
<evidence type="ECO:0000256" key="2">
    <source>
        <dbReference type="ARBA" id="ARBA00004141"/>
    </source>
</evidence>
<feature type="transmembrane region" description="Helical" evidence="9">
    <location>
        <begin position="415"/>
        <end position="432"/>
    </location>
</feature>
<dbReference type="PANTHER" id="PTHR42829">
    <property type="entry name" value="NADH-UBIQUINONE OXIDOREDUCTASE CHAIN 5"/>
    <property type="match status" value="1"/>
</dbReference>
<evidence type="ECO:0000256" key="1">
    <source>
        <dbReference type="ARBA" id="ARBA00003257"/>
    </source>
</evidence>
<reference evidence="11" key="1">
    <citation type="journal article" date="2016" name="Int. J. Mol. Sci.">
        <title>The Complete Mitochondrial Genome of Aleurocanthus camelliae: Insights into Gene Arrangement and Genome Organization within the Family Aleyrodidae.</title>
        <authorList>
            <person name="Chen S.C."/>
            <person name="Wang X.Q."/>
            <person name="Li P.W."/>
            <person name="Hu X."/>
            <person name="Wang J.J."/>
            <person name="Peng P."/>
        </authorList>
    </citation>
    <scope>NUCLEOTIDE SEQUENCE</scope>
</reference>
<feature type="domain" description="NADH:quinone oxidoreductase/Mrp antiporter transmembrane" evidence="10">
    <location>
        <begin position="102"/>
        <end position="376"/>
    </location>
</feature>
<feature type="transmembrane region" description="Helical" evidence="9">
    <location>
        <begin position="372"/>
        <end position="395"/>
    </location>
</feature>
<comment type="function">
    <text evidence="1">Core subunit of the mitochondrial membrane respiratory chain NADH dehydrogenase (Complex I) that is believed to belong to the minimal assembly required for catalysis. Complex I functions in the transfer of electrons from NADH to the respiratory chain. The immediate electron acceptor for the enzyme is believed to be ubiquinone.</text>
</comment>
<reference evidence="11" key="2">
    <citation type="submission" date="2016-02" db="EMBL/GenBank/DDBJ databases">
        <authorList>
            <person name="Wen L."/>
            <person name="He K."/>
            <person name="Yang H."/>
        </authorList>
    </citation>
    <scope>NUCLEOTIDE SEQUENCE</scope>
</reference>
<feature type="transmembrane region" description="Helical" evidence="9">
    <location>
        <begin position="288"/>
        <end position="312"/>
    </location>
</feature>
<feature type="transmembrane region" description="Helical" evidence="9">
    <location>
        <begin position="84"/>
        <end position="103"/>
    </location>
</feature>
<dbReference type="EMBL" id="KU761949">
    <property type="protein sequence ID" value="AOS49773.1"/>
    <property type="molecule type" value="Genomic_DNA"/>
</dbReference>
<keyword evidence="11" id="KW-0496">Mitochondrion</keyword>
<feature type="transmembrane region" description="Helical" evidence="9">
    <location>
        <begin position="109"/>
        <end position="128"/>
    </location>
</feature>
<comment type="catalytic activity">
    <reaction evidence="8">
        <text>a ubiquinone + NADH + 5 H(+)(in) = a ubiquinol + NAD(+) + 4 H(+)(out)</text>
        <dbReference type="Rhea" id="RHEA:29091"/>
        <dbReference type="Rhea" id="RHEA-COMP:9565"/>
        <dbReference type="Rhea" id="RHEA-COMP:9566"/>
        <dbReference type="ChEBI" id="CHEBI:15378"/>
        <dbReference type="ChEBI" id="CHEBI:16389"/>
        <dbReference type="ChEBI" id="CHEBI:17976"/>
        <dbReference type="ChEBI" id="CHEBI:57540"/>
        <dbReference type="ChEBI" id="CHEBI:57945"/>
        <dbReference type="EC" id="7.1.1.2"/>
    </reaction>
</comment>
<dbReference type="EC" id="7.1.1.2" evidence="3"/>
<evidence type="ECO:0000256" key="9">
    <source>
        <dbReference type="SAM" id="Phobius"/>
    </source>
</evidence>
<geneLocation type="mitochondrion" evidence="11"/>
<keyword evidence="5 9" id="KW-1133">Transmembrane helix</keyword>
<dbReference type="GO" id="GO:0016020">
    <property type="term" value="C:membrane"/>
    <property type="evidence" value="ECO:0007669"/>
    <property type="project" value="UniProtKB-SubCell"/>
</dbReference>
<organism evidence="11">
    <name type="scientific">Aleurocanthus camelliae</name>
    <name type="common">Camellia spiny whitefly</name>
    <dbReference type="NCBI Taxonomy" id="1000661"/>
    <lineage>
        <taxon>Eukaryota</taxon>
        <taxon>Metazoa</taxon>
        <taxon>Ecdysozoa</taxon>
        <taxon>Arthropoda</taxon>
        <taxon>Hexapoda</taxon>
        <taxon>Insecta</taxon>
        <taxon>Pterygota</taxon>
        <taxon>Neoptera</taxon>
        <taxon>Paraneoptera</taxon>
        <taxon>Hemiptera</taxon>
        <taxon>Sternorrhyncha</taxon>
        <taxon>Aleyrodoidea</taxon>
        <taxon>Aleyrodidae</taxon>
        <taxon>Aleyrodinae</taxon>
        <taxon>Aleurocanthus</taxon>
    </lineage>
</organism>
<dbReference type="GO" id="GO:0042773">
    <property type="term" value="P:ATP synthesis coupled electron transport"/>
    <property type="evidence" value="ECO:0007669"/>
    <property type="project" value="InterPro"/>
</dbReference>
<dbReference type="GO" id="GO:0015990">
    <property type="term" value="P:electron transport coupled proton transport"/>
    <property type="evidence" value="ECO:0007669"/>
    <property type="project" value="TreeGrafter"/>
</dbReference>
<feature type="transmembrane region" description="Helical" evidence="9">
    <location>
        <begin position="140"/>
        <end position="161"/>
    </location>
</feature>
<feature type="transmembrane region" description="Helical" evidence="9">
    <location>
        <begin position="207"/>
        <end position="227"/>
    </location>
</feature>
<dbReference type="InterPro" id="IPR003945">
    <property type="entry name" value="NU5C-like"/>
</dbReference>
<feature type="transmembrane region" description="Helical" evidence="9">
    <location>
        <begin position="333"/>
        <end position="352"/>
    </location>
</feature>
<dbReference type="Pfam" id="PF00361">
    <property type="entry name" value="Proton_antipo_M"/>
    <property type="match status" value="1"/>
</dbReference>
<accession>A0A1S5RSB6</accession>
<dbReference type="PRINTS" id="PR01434">
    <property type="entry name" value="NADHDHGNASE5"/>
</dbReference>
<evidence type="ECO:0000259" key="10">
    <source>
        <dbReference type="Pfam" id="PF00361"/>
    </source>
</evidence>
<dbReference type="GO" id="GO:0003954">
    <property type="term" value="F:NADH dehydrogenase activity"/>
    <property type="evidence" value="ECO:0007669"/>
    <property type="project" value="TreeGrafter"/>
</dbReference>
<gene>
    <name evidence="11" type="primary">ND5</name>
</gene>
<evidence type="ECO:0000256" key="6">
    <source>
        <dbReference type="ARBA" id="ARBA00023136"/>
    </source>
</evidence>
<proteinExistence type="predicted"/>
<dbReference type="InterPro" id="IPR001750">
    <property type="entry name" value="ND/Mrp_TM"/>
</dbReference>
<evidence type="ECO:0000256" key="3">
    <source>
        <dbReference type="ARBA" id="ARBA00012944"/>
    </source>
</evidence>
<feature type="transmembrane region" description="Helical" evidence="9">
    <location>
        <begin position="52"/>
        <end position="72"/>
    </location>
</feature>
<dbReference type="GO" id="GO:0008137">
    <property type="term" value="F:NADH dehydrogenase (ubiquinone) activity"/>
    <property type="evidence" value="ECO:0007669"/>
    <property type="project" value="UniProtKB-EC"/>
</dbReference>
<name>A0A1S5RSB6_ALECM</name>
<comment type="subcellular location">
    <subcellularLocation>
        <location evidence="2">Membrane</location>
        <topology evidence="2">Multi-pass membrane protein</topology>
    </subcellularLocation>
</comment>